<dbReference type="SMART" id="SM00448">
    <property type="entry name" value="REC"/>
    <property type="match status" value="1"/>
</dbReference>
<dbReference type="GO" id="GO:0006355">
    <property type="term" value="P:regulation of DNA-templated transcription"/>
    <property type="evidence" value="ECO:0007669"/>
    <property type="project" value="InterPro"/>
</dbReference>
<dbReference type="Pfam" id="PF00486">
    <property type="entry name" value="Trans_reg_C"/>
    <property type="match status" value="1"/>
</dbReference>
<dbReference type="CDD" id="cd00383">
    <property type="entry name" value="trans_reg_C"/>
    <property type="match status" value="1"/>
</dbReference>
<dbReference type="InterPro" id="IPR011006">
    <property type="entry name" value="CheY-like_superfamily"/>
</dbReference>
<dbReference type="SUPFAM" id="SSF52172">
    <property type="entry name" value="CheY-like"/>
    <property type="match status" value="1"/>
</dbReference>
<evidence type="ECO:0000259" key="10">
    <source>
        <dbReference type="PROSITE" id="PS50110"/>
    </source>
</evidence>
<dbReference type="Gene3D" id="1.10.10.10">
    <property type="entry name" value="Winged helix-like DNA-binding domain superfamily/Winged helix DNA-binding domain"/>
    <property type="match status" value="1"/>
</dbReference>
<dbReference type="GO" id="GO:0000976">
    <property type="term" value="F:transcription cis-regulatory region binding"/>
    <property type="evidence" value="ECO:0007669"/>
    <property type="project" value="TreeGrafter"/>
</dbReference>
<dbReference type="SMART" id="SM00862">
    <property type="entry name" value="Trans_reg_C"/>
    <property type="match status" value="1"/>
</dbReference>
<dbReference type="PANTHER" id="PTHR48111:SF54">
    <property type="entry name" value="STAGE 0 SPORULATION PROTEIN A HOMOLOG"/>
    <property type="match status" value="1"/>
</dbReference>
<dbReference type="CDD" id="cd17574">
    <property type="entry name" value="REC_OmpR"/>
    <property type="match status" value="1"/>
</dbReference>
<evidence type="ECO:0000256" key="2">
    <source>
        <dbReference type="ARBA" id="ARBA00022553"/>
    </source>
</evidence>
<dbReference type="GO" id="GO:0000156">
    <property type="term" value="F:phosphorelay response regulator activity"/>
    <property type="evidence" value="ECO:0007669"/>
    <property type="project" value="TreeGrafter"/>
</dbReference>
<comment type="caution">
    <text evidence="12">The sequence shown here is derived from an EMBL/GenBank/DDBJ whole genome shotgun (WGS) entry which is preliminary data.</text>
</comment>
<accession>R7RQP4</accession>
<evidence type="ECO:0000313" key="12">
    <source>
        <dbReference type="EMBL" id="CDF57608.1"/>
    </source>
</evidence>
<dbReference type="RefSeq" id="WP_018660913.1">
    <property type="nucleotide sequence ID" value="NZ_HF952018.1"/>
</dbReference>
<gene>
    <name evidence="12" type="ORF">TCEL_01522</name>
</gene>
<evidence type="ECO:0000256" key="9">
    <source>
        <dbReference type="PROSITE-ProRule" id="PRU01091"/>
    </source>
</evidence>
<dbReference type="GO" id="GO:0032993">
    <property type="term" value="C:protein-DNA complex"/>
    <property type="evidence" value="ECO:0007669"/>
    <property type="project" value="TreeGrafter"/>
</dbReference>
<dbReference type="EMBL" id="CAVN010000088">
    <property type="protein sequence ID" value="CDF57608.1"/>
    <property type="molecule type" value="Genomic_DNA"/>
</dbReference>
<dbReference type="PROSITE" id="PS51755">
    <property type="entry name" value="OMPR_PHOB"/>
    <property type="match status" value="1"/>
</dbReference>
<keyword evidence="4" id="KW-0805">Transcription regulation</keyword>
<feature type="domain" description="OmpR/PhoB-type" evidence="11">
    <location>
        <begin position="128"/>
        <end position="227"/>
    </location>
</feature>
<feature type="domain" description="Response regulatory" evidence="10">
    <location>
        <begin position="5"/>
        <end position="119"/>
    </location>
</feature>
<evidence type="ECO:0000256" key="7">
    <source>
        <dbReference type="ARBA" id="ARBA00024867"/>
    </source>
</evidence>
<evidence type="ECO:0000256" key="6">
    <source>
        <dbReference type="ARBA" id="ARBA00023163"/>
    </source>
</evidence>
<evidence type="ECO:0000256" key="4">
    <source>
        <dbReference type="ARBA" id="ARBA00023015"/>
    </source>
</evidence>
<dbReference type="HOGENOM" id="CLU_000445_30_4_9"/>
<dbReference type="InterPro" id="IPR039420">
    <property type="entry name" value="WalR-like"/>
</dbReference>
<dbReference type="Gene3D" id="3.40.50.2300">
    <property type="match status" value="1"/>
</dbReference>
<protein>
    <recommendedName>
        <fullName evidence="1">Stage 0 sporulation protein A homolog</fullName>
    </recommendedName>
</protein>
<sequence>MDNLKVLVVEDEVSIRKFVKINLERNNFIVYEAETGEKALDIFDKTIPDVIVLDIMLPGIDGFEVLRRVREKNNEVIVIMLTAKSQDMDKIMGLELGADDYMVKPFNPLELVARINTIFRRIKKNENKSELTGGDIRVELNSMKVFKGDEEISLTPKELEILIFFLKNKGKVLSRNEILDYVWGKNYFGEVKTVDVHIRRLREKIEDDSSNPQYIETVWGYGYRWRREK</sequence>
<dbReference type="InterPro" id="IPR036388">
    <property type="entry name" value="WH-like_DNA-bd_sf"/>
</dbReference>
<dbReference type="PANTHER" id="PTHR48111">
    <property type="entry name" value="REGULATOR OF RPOS"/>
    <property type="match status" value="1"/>
</dbReference>
<keyword evidence="6" id="KW-0804">Transcription</keyword>
<feature type="DNA-binding region" description="OmpR/PhoB-type" evidence="9">
    <location>
        <begin position="128"/>
        <end position="227"/>
    </location>
</feature>
<organism evidence="12 13">
    <name type="scientific">Thermobrachium celere DSM 8682</name>
    <dbReference type="NCBI Taxonomy" id="941824"/>
    <lineage>
        <taxon>Bacteria</taxon>
        <taxon>Bacillati</taxon>
        <taxon>Bacillota</taxon>
        <taxon>Clostridia</taxon>
        <taxon>Eubacteriales</taxon>
        <taxon>Clostridiaceae</taxon>
        <taxon>Thermobrachium</taxon>
    </lineage>
</organism>
<dbReference type="eggNOG" id="COG0745">
    <property type="taxonomic scope" value="Bacteria"/>
</dbReference>
<keyword evidence="3" id="KW-0902">Two-component regulatory system</keyword>
<dbReference type="OrthoDB" id="9790442at2"/>
<dbReference type="InterPro" id="IPR001789">
    <property type="entry name" value="Sig_transdc_resp-reg_receiver"/>
</dbReference>
<evidence type="ECO:0000313" key="13">
    <source>
        <dbReference type="Proteomes" id="UP000014923"/>
    </source>
</evidence>
<name>R7RQP4_9CLOT</name>
<dbReference type="Pfam" id="PF00072">
    <property type="entry name" value="Response_reg"/>
    <property type="match status" value="1"/>
</dbReference>
<dbReference type="Proteomes" id="UP000014923">
    <property type="component" value="Unassembled WGS sequence"/>
</dbReference>
<keyword evidence="5 9" id="KW-0238">DNA-binding</keyword>
<evidence type="ECO:0000256" key="3">
    <source>
        <dbReference type="ARBA" id="ARBA00023012"/>
    </source>
</evidence>
<dbReference type="GO" id="GO:0005829">
    <property type="term" value="C:cytosol"/>
    <property type="evidence" value="ECO:0007669"/>
    <property type="project" value="TreeGrafter"/>
</dbReference>
<evidence type="ECO:0000256" key="5">
    <source>
        <dbReference type="ARBA" id="ARBA00023125"/>
    </source>
</evidence>
<dbReference type="FunFam" id="3.40.50.2300:FF:000001">
    <property type="entry name" value="DNA-binding response regulator PhoB"/>
    <property type="match status" value="1"/>
</dbReference>
<dbReference type="Gene3D" id="6.10.250.690">
    <property type="match status" value="1"/>
</dbReference>
<reference evidence="12" key="1">
    <citation type="submission" date="2013-03" db="EMBL/GenBank/DDBJ databases">
        <title>Draft genome sequence of the hydrogen-ethanol-producing anaerobic alkalithermophilic Caloramator celere.</title>
        <authorList>
            <person name="Ciranna A."/>
            <person name="Larjo A."/>
            <person name="Kivisto A."/>
            <person name="Santala V."/>
            <person name="Roos C."/>
            <person name="Karp M."/>
        </authorList>
    </citation>
    <scope>NUCLEOTIDE SEQUENCE [LARGE SCALE GENOMIC DNA]</scope>
    <source>
        <strain evidence="12">DSM 8682</strain>
    </source>
</reference>
<comment type="function">
    <text evidence="7">May play the central regulatory role in sporulation. It may be an element of the effector pathway responsible for the activation of sporulation genes in response to nutritional stress. Spo0A may act in concert with spo0H (a sigma factor) to control the expression of some genes that are critical to the sporulation process.</text>
</comment>
<feature type="modified residue" description="4-aspartylphosphate" evidence="8">
    <location>
        <position position="54"/>
    </location>
</feature>
<dbReference type="AlphaFoldDB" id="R7RQP4"/>
<evidence type="ECO:0000256" key="8">
    <source>
        <dbReference type="PROSITE-ProRule" id="PRU00169"/>
    </source>
</evidence>
<evidence type="ECO:0000256" key="1">
    <source>
        <dbReference type="ARBA" id="ARBA00018672"/>
    </source>
</evidence>
<keyword evidence="2 8" id="KW-0597">Phosphoprotein</keyword>
<evidence type="ECO:0000259" key="11">
    <source>
        <dbReference type="PROSITE" id="PS51755"/>
    </source>
</evidence>
<proteinExistence type="predicted"/>
<dbReference type="FunFam" id="1.10.10.10:FF:000018">
    <property type="entry name" value="DNA-binding response regulator ResD"/>
    <property type="match status" value="1"/>
</dbReference>
<dbReference type="InterPro" id="IPR001867">
    <property type="entry name" value="OmpR/PhoB-type_DNA-bd"/>
</dbReference>
<keyword evidence="13" id="KW-1185">Reference proteome</keyword>
<dbReference type="PROSITE" id="PS50110">
    <property type="entry name" value="RESPONSE_REGULATORY"/>
    <property type="match status" value="1"/>
</dbReference>